<dbReference type="GeneTree" id="ENSGT01150000286924"/>
<proteinExistence type="predicted"/>
<dbReference type="InterPro" id="IPR013783">
    <property type="entry name" value="Ig-like_fold"/>
</dbReference>
<accession>A0A3Q3D6I0</accession>
<keyword evidence="1" id="KW-0812">Transmembrane</keyword>
<feature type="transmembrane region" description="Helical" evidence="1">
    <location>
        <begin position="433"/>
        <end position="459"/>
    </location>
</feature>
<reference evidence="4" key="2">
    <citation type="submission" date="2025-09" db="UniProtKB">
        <authorList>
            <consortium name="Ensembl"/>
        </authorList>
    </citation>
    <scope>IDENTIFICATION</scope>
</reference>
<dbReference type="Pfam" id="PF07686">
    <property type="entry name" value="V-set"/>
    <property type="match status" value="1"/>
</dbReference>
<feature type="domain" description="Ig-like" evidence="3">
    <location>
        <begin position="148"/>
        <end position="247"/>
    </location>
</feature>
<dbReference type="OMA" id="VYTNGSY"/>
<dbReference type="STRING" id="109280.ENSHCOP00000004109"/>
<keyword evidence="1" id="KW-1133">Transmembrane helix</keyword>
<dbReference type="Proteomes" id="UP000264820">
    <property type="component" value="Unplaced"/>
</dbReference>
<evidence type="ECO:0000259" key="3">
    <source>
        <dbReference type="PROSITE" id="PS50835"/>
    </source>
</evidence>
<dbReference type="SMART" id="SM00409">
    <property type="entry name" value="IG"/>
    <property type="match status" value="3"/>
</dbReference>
<evidence type="ECO:0000313" key="4">
    <source>
        <dbReference type="Ensembl" id="ENSHCOP00000004109.1"/>
    </source>
</evidence>
<dbReference type="PANTHER" id="PTHR46484:SF3">
    <property type="entry name" value="MYELIN-ASSOCIATED GLYCOPROTEIN-LIKE"/>
    <property type="match status" value="1"/>
</dbReference>
<keyword evidence="5" id="KW-1185">Reference proteome</keyword>
<name>A0A3Q3D6I0_HIPCM</name>
<dbReference type="CDD" id="cd00096">
    <property type="entry name" value="Ig"/>
    <property type="match status" value="1"/>
</dbReference>
<dbReference type="Ensembl" id="ENSHCOT00000007616.1">
    <property type="protein sequence ID" value="ENSHCOP00000004109.1"/>
    <property type="gene ID" value="ENSHCOG00000000180.1"/>
</dbReference>
<dbReference type="InterPro" id="IPR003599">
    <property type="entry name" value="Ig_sub"/>
</dbReference>
<reference evidence="4" key="1">
    <citation type="submission" date="2025-08" db="UniProtKB">
        <authorList>
            <consortium name="Ensembl"/>
        </authorList>
    </citation>
    <scope>IDENTIFICATION</scope>
</reference>
<evidence type="ECO:0000313" key="5">
    <source>
        <dbReference type="Proteomes" id="UP000264820"/>
    </source>
</evidence>
<feature type="signal peptide" evidence="2">
    <location>
        <begin position="1"/>
        <end position="24"/>
    </location>
</feature>
<feature type="chain" id="PRO_5018590073" evidence="2">
    <location>
        <begin position="25"/>
        <end position="536"/>
    </location>
</feature>
<evidence type="ECO:0000256" key="1">
    <source>
        <dbReference type="SAM" id="Phobius"/>
    </source>
</evidence>
<sequence length="536" mass="58836">MQADAVVALMWPLLFGALFAGVQASLDPSMPDQVLAVVGSCVLIPCSFTPSSKKRAAVDVHVRLRGHSRFSLFRQSRVAFNSEDTEEVSDVFRERMSPSGLVTEGDCSLRMDEVRTEDAGTYEVSLKRTGDSAWGRAKSFSLNVVDTPEAPVISGASSAADGQLVTFNCSVSYQCPSGPPSLRWQWERGVQPLGDQRVRTLYTQDQRPVLQSSLTFRVSRRVKASLRCELSYPRANMVAAFKDLHVTFPPKDVMVQVQTVTVQEGGSALLACSCKADPPVSEYRWSYIQRGRTVHLGQRTHTIRLYNVTRDTAVRCMAENPVGRAQSPTTILNVQYKPVIQRLLSTCVEEDGALRCVCSTQSNPPPAISWSVNGSAPPRGYNASLSTDALTATLWGGVDGGPQTVTCLALNAFGNDSAMLLQHRAGGDSWLSLWFWVPAAAALLSAISLAVLACFCCYYRKKSGKQMLSRCASGSGLYQAHTPVYVNCSEVSHVYTNGSYQLLYQNCTPRFVRTKQVRGQHSSSAEYWFFFPQRTP</sequence>
<organism evidence="4 5">
    <name type="scientific">Hippocampus comes</name>
    <name type="common">Tiger tail seahorse</name>
    <dbReference type="NCBI Taxonomy" id="109280"/>
    <lineage>
        <taxon>Eukaryota</taxon>
        <taxon>Metazoa</taxon>
        <taxon>Chordata</taxon>
        <taxon>Craniata</taxon>
        <taxon>Vertebrata</taxon>
        <taxon>Euteleostomi</taxon>
        <taxon>Actinopterygii</taxon>
        <taxon>Neopterygii</taxon>
        <taxon>Teleostei</taxon>
        <taxon>Neoteleostei</taxon>
        <taxon>Acanthomorphata</taxon>
        <taxon>Syngnathiaria</taxon>
        <taxon>Syngnathiformes</taxon>
        <taxon>Syngnathoidei</taxon>
        <taxon>Syngnathidae</taxon>
        <taxon>Hippocampus</taxon>
    </lineage>
</organism>
<evidence type="ECO:0000256" key="2">
    <source>
        <dbReference type="SAM" id="SignalP"/>
    </source>
</evidence>
<keyword evidence="1" id="KW-0472">Membrane</keyword>
<dbReference type="SUPFAM" id="SSF48726">
    <property type="entry name" value="Immunoglobulin"/>
    <property type="match status" value="4"/>
</dbReference>
<protein>
    <submittedName>
        <fullName evidence="4">Sialoadhesin-like</fullName>
    </submittedName>
</protein>
<feature type="domain" description="Ig-like" evidence="3">
    <location>
        <begin position="250"/>
        <end position="332"/>
    </location>
</feature>
<dbReference type="InterPro" id="IPR036179">
    <property type="entry name" value="Ig-like_dom_sf"/>
</dbReference>
<dbReference type="Gene3D" id="2.60.40.10">
    <property type="entry name" value="Immunoglobulins"/>
    <property type="match status" value="4"/>
</dbReference>
<dbReference type="InterPro" id="IPR013106">
    <property type="entry name" value="Ig_V-set"/>
</dbReference>
<dbReference type="PANTHER" id="PTHR46484">
    <property type="entry name" value="SI:CH211-171H4.5-RELATED"/>
    <property type="match status" value="1"/>
</dbReference>
<dbReference type="InterPro" id="IPR007110">
    <property type="entry name" value="Ig-like_dom"/>
</dbReference>
<dbReference type="AlphaFoldDB" id="A0A3Q3D6I0"/>
<dbReference type="PROSITE" id="PS50835">
    <property type="entry name" value="IG_LIKE"/>
    <property type="match status" value="2"/>
</dbReference>
<keyword evidence="2" id="KW-0732">Signal</keyword>